<gene>
    <name evidence="2" type="ORF">SNAT2548_LOCUS11545</name>
</gene>
<organism evidence="2 3">
    <name type="scientific">Symbiodinium natans</name>
    <dbReference type="NCBI Taxonomy" id="878477"/>
    <lineage>
        <taxon>Eukaryota</taxon>
        <taxon>Sar</taxon>
        <taxon>Alveolata</taxon>
        <taxon>Dinophyceae</taxon>
        <taxon>Suessiales</taxon>
        <taxon>Symbiodiniaceae</taxon>
        <taxon>Symbiodinium</taxon>
    </lineage>
</organism>
<evidence type="ECO:0000313" key="2">
    <source>
        <dbReference type="EMBL" id="CAE7245216.1"/>
    </source>
</evidence>
<reference evidence="2" key="1">
    <citation type="submission" date="2021-02" db="EMBL/GenBank/DDBJ databases">
        <authorList>
            <person name="Dougan E. K."/>
            <person name="Rhodes N."/>
            <person name="Thang M."/>
            <person name="Chan C."/>
        </authorList>
    </citation>
    <scope>NUCLEOTIDE SEQUENCE</scope>
</reference>
<comment type="caution">
    <text evidence="2">The sequence shown here is derived from an EMBL/GenBank/DDBJ whole genome shotgun (WGS) entry which is preliminary data.</text>
</comment>
<sequence length="108" mass="11993">MLLDNRSRIPCWYNRLEEQSIDAPDEEATEASCSAANTSTCIFSKTSQVRYTLRLEAEPCTQRPEKGSVAVSVLLGGLLLGFAACGFACALRARRELLTDFEDEFTEH</sequence>
<proteinExistence type="predicted"/>
<name>A0A812LDR2_9DINO</name>
<dbReference type="EMBL" id="CAJNDS010001046">
    <property type="protein sequence ID" value="CAE7245216.1"/>
    <property type="molecule type" value="Genomic_DNA"/>
</dbReference>
<feature type="transmembrane region" description="Helical" evidence="1">
    <location>
        <begin position="69"/>
        <end position="91"/>
    </location>
</feature>
<keyword evidence="3" id="KW-1185">Reference proteome</keyword>
<keyword evidence="1" id="KW-0812">Transmembrane</keyword>
<dbReference type="Proteomes" id="UP000604046">
    <property type="component" value="Unassembled WGS sequence"/>
</dbReference>
<dbReference type="OrthoDB" id="441137at2759"/>
<evidence type="ECO:0000313" key="3">
    <source>
        <dbReference type="Proteomes" id="UP000604046"/>
    </source>
</evidence>
<keyword evidence="1" id="KW-1133">Transmembrane helix</keyword>
<dbReference type="AlphaFoldDB" id="A0A812LDR2"/>
<keyword evidence="1" id="KW-0472">Membrane</keyword>
<protein>
    <submittedName>
        <fullName evidence="2">Uncharacterized protein</fullName>
    </submittedName>
</protein>
<accession>A0A812LDR2</accession>
<evidence type="ECO:0000256" key="1">
    <source>
        <dbReference type="SAM" id="Phobius"/>
    </source>
</evidence>